<feature type="transmembrane region" description="Helical" evidence="5">
    <location>
        <begin position="34"/>
        <end position="60"/>
    </location>
</feature>
<feature type="transmembrane region" description="Helical" evidence="5">
    <location>
        <begin position="181"/>
        <end position="199"/>
    </location>
</feature>
<feature type="transmembrane region" description="Helical" evidence="5">
    <location>
        <begin position="140"/>
        <end position="161"/>
    </location>
</feature>
<dbReference type="EMBL" id="JAOPGA020000309">
    <property type="protein sequence ID" value="KAL0478095.1"/>
    <property type="molecule type" value="Genomic_DNA"/>
</dbReference>
<comment type="subcellular location">
    <subcellularLocation>
        <location evidence="1">Membrane</location>
        <topology evidence="1">Multi-pass membrane protein</topology>
    </subcellularLocation>
</comment>
<keyword evidence="8" id="KW-1185">Reference proteome</keyword>
<organism evidence="7 8">
    <name type="scientific">Acrasis kona</name>
    <dbReference type="NCBI Taxonomy" id="1008807"/>
    <lineage>
        <taxon>Eukaryota</taxon>
        <taxon>Discoba</taxon>
        <taxon>Heterolobosea</taxon>
        <taxon>Tetramitia</taxon>
        <taxon>Eutetramitia</taxon>
        <taxon>Acrasidae</taxon>
        <taxon>Acrasis</taxon>
    </lineage>
</organism>
<dbReference type="InterPro" id="IPR037185">
    <property type="entry name" value="EmrE-like"/>
</dbReference>
<dbReference type="Proteomes" id="UP001431209">
    <property type="component" value="Unassembled WGS sequence"/>
</dbReference>
<evidence type="ECO:0000313" key="8">
    <source>
        <dbReference type="Proteomes" id="UP001431209"/>
    </source>
</evidence>
<dbReference type="AlphaFoldDB" id="A0AAW2YML5"/>
<reference evidence="7 8" key="1">
    <citation type="submission" date="2024-03" db="EMBL/GenBank/DDBJ databases">
        <title>The Acrasis kona genome and developmental transcriptomes reveal deep origins of eukaryotic multicellular pathways.</title>
        <authorList>
            <person name="Sheikh S."/>
            <person name="Fu C.-J."/>
            <person name="Brown M.W."/>
            <person name="Baldauf S.L."/>
        </authorList>
    </citation>
    <scope>NUCLEOTIDE SEQUENCE [LARGE SCALE GENOMIC DNA]</scope>
    <source>
        <strain evidence="7 8">ATCC MYA-3509</strain>
    </source>
</reference>
<name>A0AAW2YML5_9EUKA</name>
<protein>
    <submittedName>
        <fullName evidence="7">UDP-galactose transporter</fullName>
    </submittedName>
</protein>
<dbReference type="InterPro" id="IPR050186">
    <property type="entry name" value="TPT_transporter"/>
</dbReference>
<gene>
    <name evidence="7" type="ORF">AKO1_010807</name>
</gene>
<keyword evidence="2 5" id="KW-0812">Transmembrane</keyword>
<dbReference type="Pfam" id="PF03151">
    <property type="entry name" value="TPT"/>
    <property type="match status" value="1"/>
</dbReference>
<evidence type="ECO:0000256" key="5">
    <source>
        <dbReference type="SAM" id="Phobius"/>
    </source>
</evidence>
<sequence>MIICSIGSAIVLSFYSEQKQQVSKEIYWKRVIPLSVLFSANILLGNFSLSFVSVAFNQIVKSSVPAWSAFLSFIFLDERLSWRVYASVVLVVGGVAGSCATDVEFETFGFLLTMFSSVTTAVQTIMVGKLLSGKNKLNSLNLVFNMAPPSALMLIPFALYFETLPFTTPNTWLNWKYVGDAVSVIILVGSGLIAFALNWSTFIVVNNTSPLTLNVAGNLKVIITVGLSVLLFNSPVSFLNILGCLVAVVGVTLYNYFKVNDVKIESPTHNKEQV</sequence>
<keyword evidence="4 5" id="KW-0472">Membrane</keyword>
<evidence type="ECO:0000259" key="6">
    <source>
        <dbReference type="Pfam" id="PF03151"/>
    </source>
</evidence>
<dbReference type="GO" id="GO:0016020">
    <property type="term" value="C:membrane"/>
    <property type="evidence" value="ECO:0007669"/>
    <property type="project" value="UniProtKB-SubCell"/>
</dbReference>
<evidence type="ECO:0000256" key="4">
    <source>
        <dbReference type="ARBA" id="ARBA00023136"/>
    </source>
</evidence>
<keyword evidence="3 5" id="KW-1133">Transmembrane helix</keyword>
<evidence type="ECO:0000313" key="7">
    <source>
        <dbReference type="EMBL" id="KAL0478095.1"/>
    </source>
</evidence>
<feature type="domain" description="Sugar phosphate transporter" evidence="6">
    <location>
        <begin position="3"/>
        <end position="255"/>
    </location>
</feature>
<feature type="transmembrane region" description="Helical" evidence="5">
    <location>
        <begin position="211"/>
        <end position="232"/>
    </location>
</feature>
<feature type="transmembrane region" description="Helical" evidence="5">
    <location>
        <begin position="238"/>
        <end position="257"/>
    </location>
</feature>
<accession>A0AAW2YML5</accession>
<comment type="caution">
    <text evidence="7">The sequence shown here is derived from an EMBL/GenBank/DDBJ whole genome shotgun (WGS) entry which is preliminary data.</text>
</comment>
<dbReference type="SUPFAM" id="SSF103481">
    <property type="entry name" value="Multidrug resistance efflux transporter EmrE"/>
    <property type="match status" value="2"/>
</dbReference>
<feature type="transmembrane region" description="Helical" evidence="5">
    <location>
        <begin position="108"/>
        <end position="128"/>
    </location>
</feature>
<dbReference type="PANTHER" id="PTHR11132">
    <property type="entry name" value="SOLUTE CARRIER FAMILY 35"/>
    <property type="match status" value="1"/>
</dbReference>
<evidence type="ECO:0000256" key="2">
    <source>
        <dbReference type="ARBA" id="ARBA00022692"/>
    </source>
</evidence>
<proteinExistence type="predicted"/>
<dbReference type="InterPro" id="IPR004853">
    <property type="entry name" value="Sugar_P_trans_dom"/>
</dbReference>
<evidence type="ECO:0000256" key="3">
    <source>
        <dbReference type="ARBA" id="ARBA00022989"/>
    </source>
</evidence>
<evidence type="ECO:0000256" key="1">
    <source>
        <dbReference type="ARBA" id="ARBA00004141"/>
    </source>
</evidence>